<reference evidence="2" key="1">
    <citation type="submission" date="2025-08" db="UniProtKB">
        <authorList>
            <consortium name="RefSeq"/>
        </authorList>
    </citation>
    <scope>IDENTIFICATION</scope>
</reference>
<sequence length="295" mass="33806">MSSDNVGVQRKIKNESPKAVYVYCSGHCLYLVIAHSCSLPNTRNAIAKLKNCCLFFLASPKCESLLQSIIMKALPDISKLRKGLIDLCRTRWASRHDSYRPFYQAYCYVIIALEYIAYDVNKDACGKDFTNVTWDTTSRDNANSLLKSLTSFDFIISFLTMHQFLSHLEGITVKLQGRTVDIIMAYHEIAEVKSVYKDILRNMDEEFSRVYTQAERMARSVNTEPTKPRTVRRQIMRNNAPAINPEEYYRRNLAIPFLNRISSELESQFSDLSILSSKRLGLVPSTLCTITICFD</sequence>
<dbReference type="InterPro" id="IPR012337">
    <property type="entry name" value="RNaseH-like_sf"/>
</dbReference>
<name>A0ABM4CRU7_HYDVU</name>
<gene>
    <name evidence="2" type="primary">LOC136086258</name>
</gene>
<dbReference type="PANTHER" id="PTHR46289">
    <property type="entry name" value="52 KDA REPRESSOR OF THE INHIBITOR OF THE PROTEIN KINASE-LIKE PROTEIN-RELATED"/>
    <property type="match status" value="1"/>
</dbReference>
<protein>
    <submittedName>
        <fullName evidence="2">52 kDa repressor of the inhibitor of the protein kinase-like</fullName>
    </submittedName>
</protein>
<dbReference type="GeneID" id="136086258"/>
<evidence type="ECO:0000313" key="2">
    <source>
        <dbReference type="RefSeq" id="XP_065664616.1"/>
    </source>
</evidence>
<dbReference type="Proteomes" id="UP001652625">
    <property type="component" value="Chromosome 10"/>
</dbReference>
<proteinExistence type="predicted"/>
<dbReference type="PANTHER" id="PTHR46289:SF16">
    <property type="entry name" value="52 KDA REPRESSOR OF THE INHIBITOR OF THE PROTEIN KINASE"/>
    <property type="match status" value="1"/>
</dbReference>
<accession>A0ABM4CRU7</accession>
<evidence type="ECO:0000313" key="1">
    <source>
        <dbReference type="Proteomes" id="UP001652625"/>
    </source>
</evidence>
<dbReference type="InterPro" id="IPR052958">
    <property type="entry name" value="IFN-induced_PKR_regulator"/>
</dbReference>
<organism evidence="1 2">
    <name type="scientific">Hydra vulgaris</name>
    <name type="common">Hydra</name>
    <name type="synonym">Hydra attenuata</name>
    <dbReference type="NCBI Taxonomy" id="6087"/>
    <lineage>
        <taxon>Eukaryota</taxon>
        <taxon>Metazoa</taxon>
        <taxon>Cnidaria</taxon>
        <taxon>Hydrozoa</taxon>
        <taxon>Hydroidolina</taxon>
        <taxon>Anthoathecata</taxon>
        <taxon>Aplanulata</taxon>
        <taxon>Hydridae</taxon>
        <taxon>Hydra</taxon>
    </lineage>
</organism>
<keyword evidence="1" id="KW-1185">Reference proteome</keyword>
<dbReference type="RefSeq" id="XP_065664616.1">
    <property type="nucleotide sequence ID" value="XM_065808544.1"/>
</dbReference>
<dbReference type="SUPFAM" id="SSF53098">
    <property type="entry name" value="Ribonuclease H-like"/>
    <property type="match status" value="1"/>
</dbReference>